<proteinExistence type="predicted"/>
<dbReference type="Proteomes" id="UP000198864">
    <property type="component" value="Unassembled WGS sequence"/>
</dbReference>
<dbReference type="Proteomes" id="UP000249334">
    <property type="component" value="Unassembled WGS sequence"/>
</dbReference>
<reference evidence="2 5" key="2">
    <citation type="submission" date="2018-03" db="EMBL/GenBank/DDBJ databases">
        <title>Genomic framework for the identification of Micromonospora saelicesensis and Micromonospora noduli.</title>
        <authorList>
            <person name="Riesco R."/>
            <person name="Trujillo M.E."/>
        </authorList>
    </citation>
    <scope>NUCLEOTIDE SEQUENCE [LARGE SCALE GENOMIC DNA]</scope>
    <source>
        <strain evidence="2 5">GAR05</strain>
    </source>
</reference>
<dbReference type="EMBL" id="PXXW01000040">
    <property type="protein sequence ID" value="RAN94514.1"/>
    <property type="molecule type" value="Genomic_DNA"/>
</dbReference>
<dbReference type="EMBL" id="FMCR01000002">
    <property type="protein sequence ID" value="SCE95381.1"/>
    <property type="molecule type" value="Genomic_DNA"/>
</dbReference>
<protein>
    <submittedName>
        <fullName evidence="3">Uncharacterized protein</fullName>
    </submittedName>
</protein>
<keyword evidence="5" id="KW-1185">Reference proteome</keyword>
<organism evidence="3 4">
    <name type="scientific">Micromonospora saelicesensis</name>
    <dbReference type="NCBI Taxonomy" id="285676"/>
    <lineage>
        <taxon>Bacteria</taxon>
        <taxon>Bacillati</taxon>
        <taxon>Actinomycetota</taxon>
        <taxon>Actinomycetes</taxon>
        <taxon>Micromonosporales</taxon>
        <taxon>Micromonosporaceae</taxon>
        <taxon>Micromonospora</taxon>
    </lineage>
</organism>
<dbReference type="PROSITE" id="PS51257">
    <property type="entry name" value="PROKAR_LIPOPROTEIN"/>
    <property type="match status" value="1"/>
</dbReference>
<dbReference type="AlphaFoldDB" id="A0A1C4WHG5"/>
<evidence type="ECO:0000256" key="1">
    <source>
        <dbReference type="SAM" id="MobiDB-lite"/>
    </source>
</evidence>
<feature type="region of interest" description="Disordered" evidence="1">
    <location>
        <begin position="130"/>
        <end position="151"/>
    </location>
</feature>
<reference evidence="3 4" key="1">
    <citation type="submission" date="2016-06" db="EMBL/GenBank/DDBJ databases">
        <authorList>
            <person name="Kjaerup R.B."/>
            <person name="Dalgaard T.S."/>
            <person name="Juul-Madsen H.R."/>
        </authorList>
    </citation>
    <scope>NUCLEOTIDE SEQUENCE [LARGE SCALE GENOMIC DNA]</scope>
    <source>
        <strain evidence="3 4">DSM 44871</strain>
    </source>
</reference>
<dbReference type="RefSeq" id="WP_091399546.1">
    <property type="nucleotide sequence ID" value="NZ_FMCR01000002.1"/>
</dbReference>
<sequence>MGAPRAGTAALAGGLALLLMATTVGCRRSRPSAAPSGGTATVGLTVSAGQPSYRVGEQISLRLKLVNNRDAECQLSRVPDGAVTVMSLTRDGTAVAPAVGGAAYYRDFTAYLVENLVRVPPRGSVELTLGSDPQSPVGAALTTSAPDGRGGATVTWWPVDQPGAYRLVLGYLRAPLRGVPADACAATAEQGAVAFEVRGG</sequence>
<name>A0A1C4WHG5_9ACTN</name>
<evidence type="ECO:0000313" key="5">
    <source>
        <dbReference type="Proteomes" id="UP000249334"/>
    </source>
</evidence>
<dbReference type="STRING" id="285676.GA0070561_2698"/>
<evidence type="ECO:0000313" key="3">
    <source>
        <dbReference type="EMBL" id="SCE95381.1"/>
    </source>
</evidence>
<evidence type="ECO:0000313" key="4">
    <source>
        <dbReference type="Proteomes" id="UP000198864"/>
    </source>
</evidence>
<accession>A0A1C4WHG5</accession>
<gene>
    <name evidence="3" type="ORF">GA0070561_2698</name>
    <name evidence="2" type="ORF">GAR05_05036</name>
</gene>
<evidence type="ECO:0000313" key="2">
    <source>
        <dbReference type="EMBL" id="RAN94514.1"/>
    </source>
</evidence>